<protein>
    <submittedName>
        <fullName evidence="2">Uncharacterized protein</fullName>
    </submittedName>
</protein>
<reference evidence="2 3" key="1">
    <citation type="submission" date="2024-07" db="EMBL/GenBank/DDBJ databases">
        <title>Draft sequence of the Neodothiora populina.</title>
        <authorList>
            <person name="Drown D.D."/>
            <person name="Schuette U.S."/>
            <person name="Buechlein A.B."/>
            <person name="Rusch D.R."/>
            <person name="Winton L.W."/>
            <person name="Adams G.A."/>
        </authorList>
    </citation>
    <scope>NUCLEOTIDE SEQUENCE [LARGE SCALE GENOMIC DNA]</scope>
    <source>
        <strain evidence="2 3">CPC 39397</strain>
    </source>
</reference>
<feature type="compositionally biased region" description="Low complexity" evidence="1">
    <location>
        <begin position="150"/>
        <end position="161"/>
    </location>
</feature>
<feature type="region of interest" description="Disordered" evidence="1">
    <location>
        <begin position="1"/>
        <end position="26"/>
    </location>
</feature>
<gene>
    <name evidence="2" type="ORF">AAFC00_001670</name>
</gene>
<dbReference type="Proteomes" id="UP001562354">
    <property type="component" value="Unassembled WGS sequence"/>
</dbReference>
<dbReference type="RefSeq" id="XP_069204400.1">
    <property type="nucleotide sequence ID" value="XM_069340882.1"/>
</dbReference>
<feature type="region of interest" description="Disordered" evidence="1">
    <location>
        <begin position="143"/>
        <end position="172"/>
    </location>
</feature>
<accession>A0ABR3PPR9</accession>
<name>A0ABR3PPR9_9PEZI</name>
<evidence type="ECO:0000256" key="1">
    <source>
        <dbReference type="SAM" id="MobiDB-lite"/>
    </source>
</evidence>
<dbReference type="EMBL" id="JBFMKM010000001">
    <property type="protein sequence ID" value="KAL1311551.1"/>
    <property type="molecule type" value="Genomic_DNA"/>
</dbReference>
<sequence length="172" mass="19225">MTDALHSIDTDTDAQRSTGTWKSDASTTSSTAMRYDLDEEDTTPILKYTYGGDISTTSQKDLCQELDNDTTHAQHSRVTKKQIPRFASSLEVKRHDLYLPSERLEYSKYPNYDSSLAEIRLPSSVYWNRLLFGRYDSLYIVSPETSPENSEAGSSFGSASAVLREDSPVASS</sequence>
<organism evidence="2 3">
    <name type="scientific">Neodothiora populina</name>
    <dbReference type="NCBI Taxonomy" id="2781224"/>
    <lineage>
        <taxon>Eukaryota</taxon>
        <taxon>Fungi</taxon>
        <taxon>Dikarya</taxon>
        <taxon>Ascomycota</taxon>
        <taxon>Pezizomycotina</taxon>
        <taxon>Dothideomycetes</taxon>
        <taxon>Dothideomycetidae</taxon>
        <taxon>Dothideales</taxon>
        <taxon>Dothioraceae</taxon>
        <taxon>Neodothiora</taxon>
    </lineage>
</organism>
<keyword evidence="3" id="KW-1185">Reference proteome</keyword>
<comment type="caution">
    <text evidence="2">The sequence shown here is derived from an EMBL/GenBank/DDBJ whole genome shotgun (WGS) entry which is preliminary data.</text>
</comment>
<evidence type="ECO:0000313" key="3">
    <source>
        <dbReference type="Proteomes" id="UP001562354"/>
    </source>
</evidence>
<feature type="compositionally biased region" description="Basic and acidic residues" evidence="1">
    <location>
        <begin position="163"/>
        <end position="172"/>
    </location>
</feature>
<proteinExistence type="predicted"/>
<feature type="compositionally biased region" description="Polar residues" evidence="1">
    <location>
        <begin position="15"/>
        <end position="26"/>
    </location>
</feature>
<evidence type="ECO:0000313" key="2">
    <source>
        <dbReference type="EMBL" id="KAL1311551.1"/>
    </source>
</evidence>
<dbReference type="GeneID" id="95975373"/>